<dbReference type="GO" id="GO:0005198">
    <property type="term" value="F:structural molecule activity"/>
    <property type="evidence" value="ECO:0007669"/>
    <property type="project" value="InterPro"/>
</dbReference>
<organism evidence="10 11">
    <name type="scientific">Pleurodeles waltl</name>
    <name type="common">Iberian ribbed newt</name>
    <dbReference type="NCBI Taxonomy" id="8319"/>
    <lineage>
        <taxon>Eukaryota</taxon>
        <taxon>Metazoa</taxon>
        <taxon>Chordata</taxon>
        <taxon>Craniata</taxon>
        <taxon>Vertebrata</taxon>
        <taxon>Euteleostomi</taxon>
        <taxon>Amphibia</taxon>
        <taxon>Batrachia</taxon>
        <taxon>Caudata</taxon>
        <taxon>Salamandroidea</taxon>
        <taxon>Salamandridae</taxon>
        <taxon>Pleurodelinae</taxon>
        <taxon>Pleurodeles</taxon>
    </lineage>
</organism>
<evidence type="ECO:0000313" key="10">
    <source>
        <dbReference type="EMBL" id="KAJ1136139.1"/>
    </source>
</evidence>
<dbReference type="GO" id="GO:0005923">
    <property type="term" value="C:bicellular tight junction"/>
    <property type="evidence" value="ECO:0007669"/>
    <property type="project" value="UniProtKB-SubCell"/>
</dbReference>
<dbReference type="InterPro" id="IPR006187">
    <property type="entry name" value="Claudin"/>
</dbReference>
<evidence type="ECO:0000256" key="9">
    <source>
        <dbReference type="ARBA" id="ARBA00023136"/>
    </source>
</evidence>
<protein>
    <recommendedName>
        <fullName evidence="12">Secreted protein</fullName>
    </recommendedName>
</protein>
<evidence type="ECO:0000256" key="3">
    <source>
        <dbReference type="ARBA" id="ARBA00008295"/>
    </source>
</evidence>
<evidence type="ECO:0000256" key="8">
    <source>
        <dbReference type="ARBA" id="ARBA00022989"/>
    </source>
</evidence>
<accession>A0AAV7Q7B0</accession>
<evidence type="ECO:0000256" key="7">
    <source>
        <dbReference type="ARBA" id="ARBA00022949"/>
    </source>
</evidence>
<evidence type="ECO:0000256" key="4">
    <source>
        <dbReference type="ARBA" id="ARBA00022427"/>
    </source>
</evidence>
<evidence type="ECO:0000256" key="6">
    <source>
        <dbReference type="ARBA" id="ARBA00022692"/>
    </source>
</evidence>
<dbReference type="EMBL" id="JANPWB010000010">
    <property type="protein sequence ID" value="KAJ1136139.1"/>
    <property type="molecule type" value="Genomic_DNA"/>
</dbReference>
<comment type="caution">
    <text evidence="10">The sequence shown here is derived from an EMBL/GenBank/DDBJ whole genome shotgun (WGS) entry which is preliminary data.</text>
</comment>
<evidence type="ECO:0000256" key="1">
    <source>
        <dbReference type="ARBA" id="ARBA00004435"/>
    </source>
</evidence>
<comment type="subcellular location">
    <subcellularLocation>
        <location evidence="1">Cell junction</location>
        <location evidence="1">Tight junction</location>
    </subcellularLocation>
    <subcellularLocation>
        <location evidence="2">Cell membrane</location>
        <topology evidence="2">Multi-pass membrane protein</topology>
    </subcellularLocation>
</comment>
<comment type="similarity">
    <text evidence="3">Belongs to the claudin family.</text>
</comment>
<keyword evidence="9" id="KW-0472">Membrane</keyword>
<evidence type="ECO:0000256" key="5">
    <source>
        <dbReference type="ARBA" id="ARBA00022475"/>
    </source>
</evidence>
<dbReference type="PANTHER" id="PTHR12002">
    <property type="entry name" value="CLAUDIN"/>
    <property type="match status" value="1"/>
</dbReference>
<evidence type="ECO:0000256" key="2">
    <source>
        <dbReference type="ARBA" id="ARBA00004651"/>
    </source>
</evidence>
<keyword evidence="8" id="KW-1133">Transmembrane helix</keyword>
<evidence type="ECO:0000313" key="11">
    <source>
        <dbReference type="Proteomes" id="UP001066276"/>
    </source>
</evidence>
<keyword evidence="4" id="KW-0796">Tight junction</keyword>
<proteinExistence type="inferred from homology"/>
<evidence type="ECO:0008006" key="12">
    <source>
        <dbReference type="Google" id="ProtNLM"/>
    </source>
</evidence>
<dbReference type="Gene3D" id="1.20.140.150">
    <property type="match status" value="1"/>
</dbReference>
<sequence length="141" mass="14870">MAKSGFGVIMAAILPQWQMAAYARESIITAMAMCQGLWMSCAIQSMGRMLWQCAAASSNSPVSGRLPRGGRDSRIPSGVCWGGARGARGSLSRGPKDTLMCRDCPAGLCVPFIFGRSEAPRCYLDDVVLLGGSEADALFSG</sequence>
<dbReference type="GO" id="GO:0005886">
    <property type="term" value="C:plasma membrane"/>
    <property type="evidence" value="ECO:0007669"/>
    <property type="project" value="UniProtKB-SubCell"/>
</dbReference>
<keyword evidence="6" id="KW-0812">Transmembrane</keyword>
<keyword evidence="7" id="KW-0965">Cell junction</keyword>
<name>A0AAV7Q7B0_PLEWA</name>
<keyword evidence="5" id="KW-1003">Cell membrane</keyword>
<reference evidence="10" key="1">
    <citation type="journal article" date="2022" name="bioRxiv">
        <title>Sequencing and chromosome-scale assembly of the giantPleurodeles waltlgenome.</title>
        <authorList>
            <person name="Brown T."/>
            <person name="Elewa A."/>
            <person name="Iarovenko S."/>
            <person name="Subramanian E."/>
            <person name="Araus A.J."/>
            <person name="Petzold A."/>
            <person name="Susuki M."/>
            <person name="Suzuki K.-i.T."/>
            <person name="Hayashi T."/>
            <person name="Toyoda A."/>
            <person name="Oliveira C."/>
            <person name="Osipova E."/>
            <person name="Leigh N.D."/>
            <person name="Simon A."/>
            <person name="Yun M.H."/>
        </authorList>
    </citation>
    <scope>NUCLEOTIDE SEQUENCE</scope>
    <source>
        <strain evidence="10">20211129_DDA</strain>
        <tissue evidence="10">Liver</tissue>
    </source>
</reference>
<dbReference type="Proteomes" id="UP001066276">
    <property type="component" value="Chromosome 6"/>
</dbReference>
<keyword evidence="11" id="KW-1185">Reference proteome</keyword>
<gene>
    <name evidence="10" type="ORF">NDU88_002557</name>
</gene>
<dbReference type="AlphaFoldDB" id="A0AAV7Q7B0"/>